<feature type="compositionally biased region" description="Basic and acidic residues" evidence="8">
    <location>
        <begin position="103"/>
        <end position="117"/>
    </location>
</feature>
<evidence type="ECO:0000313" key="10">
    <source>
        <dbReference type="EMBL" id="GAA2049257.1"/>
    </source>
</evidence>
<dbReference type="SUPFAM" id="SSF56112">
    <property type="entry name" value="Protein kinase-like (PK-like)"/>
    <property type="match status" value="1"/>
</dbReference>
<reference evidence="10 11" key="1">
    <citation type="journal article" date="2019" name="Int. J. Syst. Evol. Microbiol.">
        <title>The Global Catalogue of Microorganisms (GCM) 10K type strain sequencing project: providing services to taxonomists for standard genome sequencing and annotation.</title>
        <authorList>
            <consortium name="The Broad Institute Genomics Platform"/>
            <consortium name="The Broad Institute Genome Sequencing Center for Infectious Disease"/>
            <person name="Wu L."/>
            <person name="Ma J."/>
        </authorList>
    </citation>
    <scope>NUCLEOTIDE SEQUENCE [LARGE SCALE GENOMIC DNA]</scope>
    <source>
        <strain evidence="10 11">JCM 14549</strain>
    </source>
</reference>
<feature type="binding site" evidence="7">
    <location>
        <position position="310"/>
    </location>
    <ligand>
        <name>ATP</name>
        <dbReference type="ChEBI" id="CHEBI:30616"/>
    </ligand>
</feature>
<sequence>MGQDSGDIGTRADERTGRAAGQPTRAEEERAAPDAGSPRAVPAAIRDGEPEADAAAVAGPAPEPGTRAEPEPEAEAVPGSEAEPEAAPEAEAEPEAGPGAARADAEHEEQAVDREQRTGPSATDSAAARSSAGAEPAVVLRKAEESEAAAPEVEADAAPEAEPLTRQEAESEPEAEPESAAVAKGGDEAAAPGKRVTSEAETGTEVESAADADEPGAAPDAAGRAASVPEPGPASGQKPAVAKGAAKAGAEGDDEAAARRRAGEIAGMSTPPPGRLLSGRYRLISIVGRGGMGTVWEATDEILGRQVAVKELRLTNGIDDSERKRLITRTLREAKAIATVRSQGVVTIYDVVDEGSRPWIVMELIEGRSLADLIRDDGPMPPARAAEIGLAILDVLRAAHDKGILHRDVKPSNVLIADEDGRIVLTDFGIAKVEGDPSITSTGMLVGAPSYISPERARGEALGPAADLWSLGALLYCCVEGRPPYDEGGAIATLSAVMNAPLRPPRNSSGPLTEAITGLLAKSPKQRLDEPGTRALLTAALTADPDGSEDRTMVVGLRTAGAAPADAPAAPAPQRTPPYGAPALGSGPAGGGKRGLIVAAVLIAVLAVIGTTLLVTRGGGDEADGGQQDQEQGQDPGGSEQPGDDGPAGDADADADAGAGTDPGADAADGGADPGTDPGGDAGTDPAQPPAGETDSGESSGVPGTRPENDGDGTLPENPQGYAELTDDTFRFRMSLPDGWRRTGIAGQNSGGIFSAPDGGPPKVQVDFNATPGDDAAGAWHSLEPAVRSNSTEYQRIGIAAVGWRDYPTVADWEFERTEGGTRVRVLNRGFQVDPGRGYAIMITCAADAWDEEECRTLRDTAFRTFSPLP</sequence>
<feature type="region of interest" description="Disordered" evidence="8">
    <location>
        <begin position="1"/>
        <end position="271"/>
    </location>
</feature>
<feature type="compositionally biased region" description="Low complexity" evidence="8">
    <location>
        <begin position="683"/>
        <end position="692"/>
    </location>
</feature>
<feature type="compositionally biased region" description="Acidic residues" evidence="8">
    <location>
        <begin position="202"/>
        <end position="214"/>
    </location>
</feature>
<comment type="caution">
    <text evidence="10">The sequence shown here is derived from an EMBL/GenBank/DDBJ whole genome shotgun (WGS) entry which is preliminary data.</text>
</comment>
<protein>
    <recommendedName>
        <fullName evidence="1">non-specific serine/threonine protein kinase</fullName>
        <ecNumber evidence="1">2.7.11.1</ecNumber>
    </recommendedName>
</protein>
<keyword evidence="4 7" id="KW-0547">Nucleotide-binding</keyword>
<feature type="compositionally biased region" description="Acidic residues" evidence="8">
    <location>
        <begin position="82"/>
        <end position="94"/>
    </location>
</feature>
<evidence type="ECO:0000256" key="3">
    <source>
        <dbReference type="ARBA" id="ARBA00022679"/>
    </source>
</evidence>
<dbReference type="InterPro" id="IPR000719">
    <property type="entry name" value="Prot_kinase_dom"/>
</dbReference>
<evidence type="ECO:0000256" key="1">
    <source>
        <dbReference type="ARBA" id="ARBA00012513"/>
    </source>
</evidence>
<evidence type="ECO:0000313" key="11">
    <source>
        <dbReference type="Proteomes" id="UP001403094"/>
    </source>
</evidence>
<dbReference type="PROSITE" id="PS50011">
    <property type="entry name" value="PROTEIN_KINASE_DOM"/>
    <property type="match status" value="1"/>
</dbReference>
<keyword evidence="2" id="KW-0723">Serine/threonine-protein kinase</keyword>
<dbReference type="InterPro" id="IPR017441">
    <property type="entry name" value="Protein_kinase_ATP_BS"/>
</dbReference>
<keyword evidence="6 7" id="KW-0067">ATP-binding</keyword>
<evidence type="ECO:0000256" key="2">
    <source>
        <dbReference type="ARBA" id="ARBA00022527"/>
    </source>
</evidence>
<evidence type="ECO:0000256" key="7">
    <source>
        <dbReference type="PROSITE-ProRule" id="PRU10141"/>
    </source>
</evidence>
<feature type="compositionally biased region" description="Low complexity" evidence="8">
    <location>
        <begin position="53"/>
        <end position="67"/>
    </location>
</feature>
<dbReference type="EMBL" id="BAAANQ010000003">
    <property type="protein sequence ID" value="GAA2049257.1"/>
    <property type="molecule type" value="Genomic_DNA"/>
</dbReference>
<feature type="compositionally biased region" description="Pro residues" evidence="8">
    <location>
        <begin position="570"/>
        <end position="580"/>
    </location>
</feature>
<dbReference type="Pfam" id="PF00069">
    <property type="entry name" value="Pkinase"/>
    <property type="match status" value="1"/>
</dbReference>
<evidence type="ECO:0000256" key="4">
    <source>
        <dbReference type="ARBA" id="ARBA00022741"/>
    </source>
</evidence>
<feature type="region of interest" description="Disordered" evidence="8">
    <location>
        <begin position="619"/>
        <end position="723"/>
    </location>
</feature>
<feature type="compositionally biased region" description="Low complexity" evidence="8">
    <location>
        <begin position="215"/>
        <end position="227"/>
    </location>
</feature>
<feature type="domain" description="Protein kinase" evidence="9">
    <location>
        <begin position="281"/>
        <end position="541"/>
    </location>
</feature>
<dbReference type="PROSITE" id="PS00107">
    <property type="entry name" value="PROTEIN_KINASE_ATP"/>
    <property type="match status" value="1"/>
</dbReference>
<evidence type="ECO:0000256" key="6">
    <source>
        <dbReference type="ARBA" id="ARBA00022840"/>
    </source>
</evidence>
<dbReference type="EC" id="2.7.11.1" evidence="1"/>
<evidence type="ECO:0000256" key="8">
    <source>
        <dbReference type="SAM" id="MobiDB-lite"/>
    </source>
</evidence>
<dbReference type="SMART" id="SM00220">
    <property type="entry name" value="S_TKc"/>
    <property type="match status" value="1"/>
</dbReference>
<dbReference type="InterPro" id="IPR011009">
    <property type="entry name" value="Kinase-like_dom_sf"/>
</dbReference>
<feature type="compositionally biased region" description="Low complexity" evidence="8">
    <location>
        <begin position="178"/>
        <end position="191"/>
    </location>
</feature>
<dbReference type="PANTHER" id="PTHR43289:SF6">
    <property type="entry name" value="SERINE_THREONINE-PROTEIN KINASE NEKL-3"/>
    <property type="match status" value="1"/>
</dbReference>
<keyword evidence="11" id="KW-1185">Reference proteome</keyword>
<dbReference type="Gene3D" id="1.10.510.10">
    <property type="entry name" value="Transferase(Phosphotransferase) domain 1"/>
    <property type="match status" value="1"/>
</dbReference>
<accession>A0ABN2V389</accession>
<proteinExistence type="predicted"/>
<feature type="region of interest" description="Disordered" evidence="8">
    <location>
        <begin position="563"/>
        <end position="590"/>
    </location>
</feature>
<dbReference type="PROSITE" id="PS00108">
    <property type="entry name" value="PROTEIN_KINASE_ST"/>
    <property type="match status" value="1"/>
</dbReference>
<name>A0ABN2V389_9ACTN</name>
<dbReference type="Proteomes" id="UP001403094">
    <property type="component" value="Unassembled WGS sequence"/>
</dbReference>
<keyword evidence="3" id="KW-0808">Transferase</keyword>
<feature type="compositionally biased region" description="Low complexity" evidence="8">
    <location>
        <begin position="625"/>
        <end position="676"/>
    </location>
</feature>
<dbReference type="InterPro" id="IPR008271">
    <property type="entry name" value="Ser/Thr_kinase_AS"/>
</dbReference>
<dbReference type="PANTHER" id="PTHR43289">
    <property type="entry name" value="MITOGEN-ACTIVATED PROTEIN KINASE KINASE KINASE 20-RELATED"/>
    <property type="match status" value="1"/>
</dbReference>
<feature type="compositionally biased region" description="Low complexity" evidence="8">
    <location>
        <begin position="121"/>
        <end position="137"/>
    </location>
</feature>
<evidence type="ECO:0000259" key="9">
    <source>
        <dbReference type="PROSITE" id="PS50011"/>
    </source>
</evidence>
<keyword evidence="5" id="KW-0418">Kinase</keyword>
<evidence type="ECO:0000256" key="5">
    <source>
        <dbReference type="ARBA" id="ARBA00022777"/>
    </source>
</evidence>
<dbReference type="CDD" id="cd14014">
    <property type="entry name" value="STKc_PknB_like"/>
    <property type="match status" value="1"/>
</dbReference>
<dbReference type="Gene3D" id="3.30.200.20">
    <property type="entry name" value="Phosphorylase Kinase, domain 1"/>
    <property type="match status" value="1"/>
</dbReference>
<organism evidence="10 11">
    <name type="scientific">Streptomyces cheonanensis</name>
    <dbReference type="NCBI Taxonomy" id="312720"/>
    <lineage>
        <taxon>Bacteria</taxon>
        <taxon>Bacillati</taxon>
        <taxon>Actinomycetota</taxon>
        <taxon>Actinomycetes</taxon>
        <taxon>Kitasatosporales</taxon>
        <taxon>Streptomycetaceae</taxon>
        <taxon>Streptomyces</taxon>
    </lineage>
</organism>
<gene>
    <name evidence="10" type="ORF">GCM10009757_20000</name>
</gene>